<dbReference type="Proteomes" id="UP000001449">
    <property type="component" value="Chromosome 7"/>
</dbReference>
<dbReference type="eggNOG" id="ENOG502S9BV">
    <property type="taxonomic scope" value="Eukaryota"/>
</dbReference>
<reference evidence="3 4" key="2">
    <citation type="journal article" date="2008" name="Nature">
        <title>The Phaeodactylum genome reveals the evolutionary history of diatom genomes.</title>
        <authorList>
            <person name="Bowler C."/>
            <person name="Allen A.E."/>
            <person name="Badger J.H."/>
            <person name="Grimwood J."/>
            <person name="Jabbari K."/>
            <person name="Kuo A."/>
            <person name="Maheswari U."/>
            <person name="Martens C."/>
            <person name="Maumus F."/>
            <person name="Otillar R.P."/>
            <person name="Rayko E."/>
            <person name="Salamov A."/>
            <person name="Vandepoele K."/>
            <person name="Beszteri B."/>
            <person name="Gruber A."/>
            <person name="Heijde M."/>
            <person name="Katinka M."/>
            <person name="Mock T."/>
            <person name="Valentin K."/>
            <person name="Verret F."/>
            <person name="Berges J.A."/>
            <person name="Brownlee C."/>
            <person name="Cadoret J.P."/>
            <person name="Chiovitti A."/>
            <person name="Choi C.J."/>
            <person name="Coesel S."/>
            <person name="De Martino A."/>
            <person name="Detter J.C."/>
            <person name="Durkin C."/>
            <person name="Falciatore A."/>
            <person name="Fournet J."/>
            <person name="Haruta M."/>
            <person name="Huysman M.J."/>
            <person name="Jenkins B.D."/>
            <person name="Jiroutova K."/>
            <person name="Jorgensen R.E."/>
            <person name="Joubert Y."/>
            <person name="Kaplan A."/>
            <person name="Kroger N."/>
            <person name="Kroth P.G."/>
            <person name="La Roche J."/>
            <person name="Lindquist E."/>
            <person name="Lommer M."/>
            <person name="Martin-Jezequel V."/>
            <person name="Lopez P.J."/>
            <person name="Lucas S."/>
            <person name="Mangogna M."/>
            <person name="McGinnis K."/>
            <person name="Medlin L.K."/>
            <person name="Montsant A."/>
            <person name="Oudot-Le Secq M.P."/>
            <person name="Napoli C."/>
            <person name="Obornik M."/>
            <person name="Parker M.S."/>
            <person name="Petit J.L."/>
            <person name="Porcel B.M."/>
            <person name="Poulsen N."/>
            <person name="Robison M."/>
            <person name="Rychlewski L."/>
            <person name="Rynearson T.A."/>
            <person name="Schmutz J."/>
            <person name="Shapiro H."/>
            <person name="Siaut M."/>
            <person name="Stanley M."/>
            <person name="Sussman M.R."/>
            <person name="Taylor A.R."/>
            <person name="Vardi A."/>
            <person name="von Dassow P."/>
            <person name="Vyverman W."/>
            <person name="Willis A."/>
            <person name="Wyrwicz L.S."/>
            <person name="Rokhsar D.S."/>
            <person name="Weissenbach J."/>
            <person name="Armbrust E.V."/>
            <person name="Green B.R."/>
            <person name="Van de Peer Y."/>
            <person name="Grigoriev I.V."/>
        </authorList>
    </citation>
    <scope>NUCLEOTIDE SEQUENCE [LARGE SCALE GENOMIC DNA]</scope>
    <source>
        <strain evidence="3 4">CCMP1335</strain>
    </source>
</reference>
<name>B5YMN8_THAPS</name>
<feature type="chain" id="PRO_5002838683" description="Helicase-associated domain-containing protein" evidence="1">
    <location>
        <begin position="23"/>
        <end position="263"/>
    </location>
</feature>
<feature type="domain" description="Helicase-associated" evidence="2">
    <location>
        <begin position="127"/>
        <end position="186"/>
    </location>
</feature>
<dbReference type="PANTHER" id="PTHR33418">
    <property type="entry name" value="HELICASE-ASSOCIATED"/>
    <property type="match status" value="1"/>
</dbReference>
<dbReference type="HOGENOM" id="CLU_1252795_0_0_1"/>
<accession>B5YMN8</accession>
<dbReference type="OMA" id="HELARWS"/>
<sequence>MNSFTQSSLLAAMILSFQSTAAFQSSGTDVWLVSSSRTHCTSLTADTSGDIPQSIRSPVLAQVYQALVSHNEKYGNPNIPLGSADGKRCKTLRRLHFQGKLSEDDVALLNGMGFRFHSFEDVYTECDFGEMLEKLMEYHDEFQTFQIPKKYEPDPELGAWVTMLRRLYLTDDLPQDQLDKMNAVNFEWISTRKCGSTFMSRYREVLTQLTDAVDAGEDISQLMSEDEELRKWISAQQSAYENGKLSESRVQYMNDLPGIDWRS</sequence>
<gene>
    <name evidence="3" type="ORF">THAPS_23418</name>
</gene>
<protein>
    <recommendedName>
        <fullName evidence="2">Helicase-associated domain-containing protein</fullName>
    </recommendedName>
</protein>
<evidence type="ECO:0000256" key="1">
    <source>
        <dbReference type="SAM" id="SignalP"/>
    </source>
</evidence>
<dbReference type="AlphaFoldDB" id="B5YMN8"/>
<dbReference type="RefSeq" id="XP_002296122.1">
    <property type="nucleotide sequence ID" value="XM_002296086.1"/>
</dbReference>
<reference evidence="3 4" key="1">
    <citation type="journal article" date="2004" name="Science">
        <title>The genome of the diatom Thalassiosira pseudonana: ecology, evolution, and metabolism.</title>
        <authorList>
            <person name="Armbrust E.V."/>
            <person name="Berges J.A."/>
            <person name="Bowler C."/>
            <person name="Green B.R."/>
            <person name="Martinez D."/>
            <person name="Putnam N.H."/>
            <person name="Zhou S."/>
            <person name="Allen A.E."/>
            <person name="Apt K.E."/>
            <person name="Bechner M."/>
            <person name="Brzezinski M.A."/>
            <person name="Chaal B.K."/>
            <person name="Chiovitti A."/>
            <person name="Davis A.K."/>
            <person name="Demarest M.S."/>
            <person name="Detter J.C."/>
            <person name="Glavina T."/>
            <person name="Goodstein D."/>
            <person name="Hadi M.Z."/>
            <person name="Hellsten U."/>
            <person name="Hildebrand M."/>
            <person name="Jenkins B.D."/>
            <person name="Jurka J."/>
            <person name="Kapitonov V.V."/>
            <person name="Kroger N."/>
            <person name="Lau W.W."/>
            <person name="Lane T.W."/>
            <person name="Larimer F.W."/>
            <person name="Lippmeier J.C."/>
            <person name="Lucas S."/>
            <person name="Medina M."/>
            <person name="Montsant A."/>
            <person name="Obornik M."/>
            <person name="Parker M.S."/>
            <person name="Palenik B."/>
            <person name="Pazour G.J."/>
            <person name="Richardson P.M."/>
            <person name="Rynearson T.A."/>
            <person name="Saito M.A."/>
            <person name="Schwartz D.C."/>
            <person name="Thamatrakoln K."/>
            <person name="Valentin K."/>
            <person name="Vardi A."/>
            <person name="Wilkerson F.P."/>
            <person name="Rokhsar D.S."/>
        </authorList>
    </citation>
    <scope>NUCLEOTIDE SEQUENCE [LARGE SCALE GENOMIC DNA]</scope>
    <source>
        <strain evidence="3 4">CCMP1335</strain>
    </source>
</reference>
<dbReference type="EMBL" id="CP001160">
    <property type="protein sequence ID" value="ACI64839.1"/>
    <property type="molecule type" value="Genomic_DNA"/>
</dbReference>
<keyword evidence="1" id="KW-0732">Signal</keyword>
<organism evidence="3 4">
    <name type="scientific">Thalassiosira pseudonana</name>
    <name type="common">Marine diatom</name>
    <name type="synonym">Cyclotella nana</name>
    <dbReference type="NCBI Taxonomy" id="35128"/>
    <lineage>
        <taxon>Eukaryota</taxon>
        <taxon>Sar</taxon>
        <taxon>Stramenopiles</taxon>
        <taxon>Ochrophyta</taxon>
        <taxon>Bacillariophyta</taxon>
        <taxon>Coscinodiscophyceae</taxon>
        <taxon>Thalassiosirophycidae</taxon>
        <taxon>Thalassiosirales</taxon>
        <taxon>Thalassiosiraceae</taxon>
        <taxon>Thalassiosira</taxon>
    </lineage>
</organism>
<evidence type="ECO:0000313" key="3">
    <source>
        <dbReference type="EMBL" id="ACI64839.1"/>
    </source>
</evidence>
<keyword evidence="4" id="KW-1185">Reference proteome</keyword>
<proteinExistence type="predicted"/>
<dbReference type="KEGG" id="tps:THAPS_23418"/>
<dbReference type="PaxDb" id="35128-Thaps23418"/>
<evidence type="ECO:0000313" key="4">
    <source>
        <dbReference type="Proteomes" id="UP000001449"/>
    </source>
</evidence>
<dbReference type="GeneID" id="7449008"/>
<evidence type="ECO:0000259" key="2">
    <source>
        <dbReference type="Pfam" id="PF03457"/>
    </source>
</evidence>
<feature type="signal peptide" evidence="1">
    <location>
        <begin position="1"/>
        <end position="22"/>
    </location>
</feature>
<dbReference type="Gene3D" id="6.10.140.530">
    <property type="match status" value="1"/>
</dbReference>
<dbReference type="InterPro" id="IPR005114">
    <property type="entry name" value="Helicase_assoc"/>
</dbReference>
<dbReference type="PANTHER" id="PTHR33418:SF1">
    <property type="entry name" value="HELICASE-ASSOCIATED DOMAIN-CONTAINING PROTEIN"/>
    <property type="match status" value="1"/>
</dbReference>
<dbReference type="Pfam" id="PF03457">
    <property type="entry name" value="HA"/>
    <property type="match status" value="1"/>
</dbReference>
<dbReference type="InParanoid" id="B5YMN8"/>